<name>A0A4U1J0W7_9BACT</name>
<evidence type="ECO:0000313" key="3">
    <source>
        <dbReference type="Proteomes" id="UP000309215"/>
    </source>
</evidence>
<dbReference type="OrthoDB" id="1115105at2"/>
<evidence type="ECO:0000259" key="1">
    <source>
        <dbReference type="Pfam" id="PF12680"/>
    </source>
</evidence>
<dbReference type="Proteomes" id="UP000309215">
    <property type="component" value="Unassembled WGS sequence"/>
</dbReference>
<proteinExistence type="predicted"/>
<sequence length="142" mass="16451">MPTLPERILTLFATYHIRREKILVDLDALYAPDVRFVDPFNDVTGKDRFLRINENLFKRLREMRFDDLALVGEEPHFMLSWTATIESRLGLTITAPGVSEFRAESGVVVYHRDHWDVLSSVAASVPGVRKLYPRLTALFFER</sequence>
<organism evidence="2 3">
    <name type="scientific">Polyangium fumosum</name>
    <dbReference type="NCBI Taxonomy" id="889272"/>
    <lineage>
        <taxon>Bacteria</taxon>
        <taxon>Pseudomonadati</taxon>
        <taxon>Myxococcota</taxon>
        <taxon>Polyangia</taxon>
        <taxon>Polyangiales</taxon>
        <taxon>Polyangiaceae</taxon>
        <taxon>Polyangium</taxon>
    </lineage>
</organism>
<dbReference type="Gene3D" id="3.10.450.50">
    <property type="match status" value="1"/>
</dbReference>
<dbReference type="InterPro" id="IPR032710">
    <property type="entry name" value="NTF2-like_dom_sf"/>
</dbReference>
<protein>
    <submittedName>
        <fullName evidence="2">Nuclear transport factor 2 family protein</fullName>
    </submittedName>
</protein>
<evidence type="ECO:0000313" key="2">
    <source>
        <dbReference type="EMBL" id="TKD00641.1"/>
    </source>
</evidence>
<reference evidence="2 3" key="1">
    <citation type="submission" date="2019-04" db="EMBL/GenBank/DDBJ databases">
        <authorList>
            <person name="Li Y."/>
            <person name="Wang J."/>
        </authorList>
    </citation>
    <scope>NUCLEOTIDE SEQUENCE [LARGE SCALE GENOMIC DNA]</scope>
    <source>
        <strain evidence="2 3">DSM 14668</strain>
    </source>
</reference>
<gene>
    <name evidence="2" type="ORF">E8A74_33485</name>
</gene>
<comment type="caution">
    <text evidence="2">The sequence shown here is derived from an EMBL/GenBank/DDBJ whole genome shotgun (WGS) entry which is preliminary data.</text>
</comment>
<dbReference type="AlphaFoldDB" id="A0A4U1J0W7"/>
<keyword evidence="3" id="KW-1185">Reference proteome</keyword>
<accession>A0A4U1J0W7</accession>
<dbReference type="InterPro" id="IPR037401">
    <property type="entry name" value="SnoaL-like"/>
</dbReference>
<dbReference type="Pfam" id="PF12680">
    <property type="entry name" value="SnoaL_2"/>
    <property type="match status" value="1"/>
</dbReference>
<dbReference type="RefSeq" id="WP_136933194.1">
    <property type="nucleotide sequence ID" value="NZ_SSMQ01000045.1"/>
</dbReference>
<feature type="domain" description="SnoaL-like" evidence="1">
    <location>
        <begin position="25"/>
        <end position="111"/>
    </location>
</feature>
<dbReference type="EMBL" id="SSMQ01000045">
    <property type="protein sequence ID" value="TKD00641.1"/>
    <property type="molecule type" value="Genomic_DNA"/>
</dbReference>
<dbReference type="SUPFAM" id="SSF54427">
    <property type="entry name" value="NTF2-like"/>
    <property type="match status" value="1"/>
</dbReference>